<dbReference type="KEGG" id="wjo:FOL01_0939"/>
<evidence type="ECO:0000313" key="1">
    <source>
        <dbReference type="EMBL" id="APS41798.1"/>
    </source>
</evidence>
<dbReference type="AlphaFoldDB" id="A0A1L6RBD5"/>
<keyword evidence="2" id="KW-1185">Reference proteome</keyword>
<gene>
    <name evidence="1" type="ORF">FOL01_0939</name>
</gene>
<name>A0A1L6RBD5_9LACO</name>
<dbReference type="EMBL" id="CP014332">
    <property type="protein sequence ID" value="APS41798.1"/>
    <property type="molecule type" value="Genomic_DNA"/>
</dbReference>
<dbReference type="Proteomes" id="UP000185473">
    <property type="component" value="Chromosome"/>
</dbReference>
<dbReference type="STRING" id="1631871.FOL01_0939"/>
<evidence type="ECO:0000313" key="2">
    <source>
        <dbReference type="Proteomes" id="UP000185473"/>
    </source>
</evidence>
<proteinExistence type="predicted"/>
<protein>
    <submittedName>
        <fullName evidence="1">Uncharacterized protein</fullName>
    </submittedName>
</protein>
<reference evidence="1 2" key="1">
    <citation type="submission" date="2016-02" db="EMBL/GenBank/DDBJ databases">
        <title>Complete Genome Sequence of Weissella jogaejeotgali FOL01.</title>
        <authorList>
            <person name="Lee J.-H."/>
            <person name="Ku H.-J."/>
        </authorList>
    </citation>
    <scope>NUCLEOTIDE SEQUENCE [LARGE SCALE GENOMIC DNA]</scope>
    <source>
        <strain evidence="1 2">FOL01</strain>
    </source>
</reference>
<organism evidence="1 2">
    <name type="scientific">Weissella jogaejeotgali</name>
    <dbReference type="NCBI Taxonomy" id="1631871"/>
    <lineage>
        <taxon>Bacteria</taxon>
        <taxon>Bacillati</taxon>
        <taxon>Bacillota</taxon>
        <taxon>Bacilli</taxon>
        <taxon>Lactobacillales</taxon>
        <taxon>Lactobacillaceae</taxon>
        <taxon>Weissella</taxon>
    </lineage>
</organism>
<dbReference type="RefSeq" id="WP_075269625.1">
    <property type="nucleotide sequence ID" value="NZ_CP014332.1"/>
</dbReference>
<accession>A0A1L6RBD5</accession>
<sequence length="195" mass="21951">MKRQTVQKSLAGLIVILSVTFAVLATVYRQQQVNRQETTKQQVKQINGQQQQVKQQAQSNEKLINDQAYQKRTLDFLNRALDKATASGDISETDERYGNEDAYEAVTGMAGMNSALKLKNHELHFNKMASGEVVGDGQIEIEASGISDDKKVKTRHSNQKFTILVTLTTYQKQLRVETIQLGEVKENENANDTIY</sequence>